<dbReference type="InterPro" id="IPR011611">
    <property type="entry name" value="PfkB_dom"/>
</dbReference>
<organism evidence="5 6">
    <name type="scientific">Eiseniibacteriota bacterium</name>
    <dbReference type="NCBI Taxonomy" id="2212470"/>
    <lineage>
        <taxon>Bacteria</taxon>
        <taxon>Candidatus Eiseniibacteriota</taxon>
    </lineage>
</organism>
<dbReference type="CDD" id="cd01172">
    <property type="entry name" value="RfaE_like"/>
    <property type="match status" value="1"/>
</dbReference>
<dbReference type="GO" id="GO:0033785">
    <property type="term" value="F:heptose 7-phosphate kinase activity"/>
    <property type="evidence" value="ECO:0007669"/>
    <property type="project" value="TreeGrafter"/>
</dbReference>
<evidence type="ECO:0000256" key="1">
    <source>
        <dbReference type="ARBA" id="ARBA00022679"/>
    </source>
</evidence>
<dbReference type="Proteomes" id="UP000317366">
    <property type="component" value="Unassembled WGS sequence"/>
</dbReference>
<dbReference type="GO" id="GO:0016773">
    <property type="term" value="F:phosphotransferase activity, alcohol group as acceptor"/>
    <property type="evidence" value="ECO:0007669"/>
    <property type="project" value="InterPro"/>
</dbReference>
<dbReference type="Pfam" id="PF00294">
    <property type="entry name" value="PfkB"/>
    <property type="match status" value="1"/>
</dbReference>
<dbReference type="Proteomes" id="UP000319829">
    <property type="component" value="Unassembled WGS sequence"/>
</dbReference>
<dbReference type="InterPro" id="IPR029056">
    <property type="entry name" value="Ribokinase-like"/>
</dbReference>
<accession>A0A538TD18</accession>
<dbReference type="EMBL" id="VBOX01000099">
    <property type="protein sequence ID" value="TMQ61543.1"/>
    <property type="molecule type" value="Genomic_DNA"/>
</dbReference>
<evidence type="ECO:0000313" key="7">
    <source>
        <dbReference type="Proteomes" id="UP000319829"/>
    </source>
</evidence>
<protein>
    <submittedName>
        <fullName evidence="5">Carbohydrate kinase</fullName>
    </submittedName>
</protein>
<evidence type="ECO:0000313" key="4">
    <source>
        <dbReference type="EMBL" id="TMQ55606.1"/>
    </source>
</evidence>
<dbReference type="Gene3D" id="3.40.1190.20">
    <property type="match status" value="1"/>
</dbReference>
<evidence type="ECO:0000259" key="3">
    <source>
        <dbReference type="Pfam" id="PF00294"/>
    </source>
</evidence>
<dbReference type="PANTHER" id="PTHR46969:SF1">
    <property type="entry name" value="BIFUNCTIONAL PROTEIN HLDE"/>
    <property type="match status" value="1"/>
</dbReference>
<proteinExistence type="predicted"/>
<dbReference type="GO" id="GO:0033786">
    <property type="term" value="F:heptose-1-phosphate adenylyltransferase activity"/>
    <property type="evidence" value="ECO:0007669"/>
    <property type="project" value="TreeGrafter"/>
</dbReference>
<dbReference type="SUPFAM" id="SSF53613">
    <property type="entry name" value="Ribokinase-like"/>
    <property type="match status" value="1"/>
</dbReference>
<gene>
    <name evidence="4" type="ORF">E6K74_02720</name>
    <name evidence="5" type="ORF">E6K77_09980</name>
</gene>
<sequence>MTPAPRRLAGDRRAGAAPPGKELLLDIVDRLRRRKVAVIGDLVLDEYWVGRSSRISREAPVLILEHEEERRVPGGAANAAMNVRALGGVPLVVGRLGGDPAGMALARALRANGLPTRWFHRDPRGGTIVKTRILAGSSHAARQQIVRLDRGHTEPLSREAERRLTRSAREAVRHADAVLLSDYGYGVLSPGLRRAAIGEAKRANIPVVVDSRYDLRAYRGATLLTPNEHEVLDAMHLPSLRAPVLKRAGDALVRNGGAHAVWITRGSDGMLLFQRGSRPVGVSIVGSSDVADVTGAGDAVSATAALALAAGASQLEAAFLATYAASVVVMKRGTATVSRKELMDAIRVHAAPKVT</sequence>
<evidence type="ECO:0000313" key="6">
    <source>
        <dbReference type="Proteomes" id="UP000317366"/>
    </source>
</evidence>
<keyword evidence="1" id="KW-0808">Transferase</keyword>
<name>A0A538TD18_UNCEI</name>
<evidence type="ECO:0000313" key="5">
    <source>
        <dbReference type="EMBL" id="TMQ61543.1"/>
    </source>
</evidence>
<dbReference type="PANTHER" id="PTHR46969">
    <property type="entry name" value="BIFUNCTIONAL PROTEIN HLDE"/>
    <property type="match status" value="1"/>
</dbReference>
<dbReference type="GO" id="GO:0005829">
    <property type="term" value="C:cytosol"/>
    <property type="evidence" value="ECO:0007669"/>
    <property type="project" value="TreeGrafter"/>
</dbReference>
<dbReference type="EMBL" id="VBOU01000018">
    <property type="protein sequence ID" value="TMQ55606.1"/>
    <property type="molecule type" value="Genomic_DNA"/>
</dbReference>
<dbReference type="AlphaFoldDB" id="A0A538TD18"/>
<dbReference type="InterPro" id="IPR011913">
    <property type="entry name" value="RfaE_dom_I"/>
</dbReference>
<evidence type="ECO:0000256" key="2">
    <source>
        <dbReference type="ARBA" id="ARBA00022777"/>
    </source>
</evidence>
<feature type="domain" description="Carbohydrate kinase PfkB" evidence="3">
    <location>
        <begin position="34"/>
        <end position="337"/>
    </location>
</feature>
<keyword evidence="2 5" id="KW-0418">Kinase</keyword>
<reference evidence="6 7" key="1">
    <citation type="journal article" date="2019" name="Nat. Microbiol.">
        <title>Mediterranean grassland soil C-N compound turnover is dependent on rainfall and depth, and is mediated by genomically divergent microorganisms.</title>
        <authorList>
            <person name="Diamond S."/>
            <person name="Andeer P.F."/>
            <person name="Li Z."/>
            <person name="Crits-Christoph A."/>
            <person name="Burstein D."/>
            <person name="Anantharaman K."/>
            <person name="Lane K.R."/>
            <person name="Thomas B.C."/>
            <person name="Pan C."/>
            <person name="Northen T.R."/>
            <person name="Banfield J.F."/>
        </authorList>
    </citation>
    <scope>NUCLEOTIDE SEQUENCE [LARGE SCALE GENOMIC DNA]</scope>
    <source>
        <strain evidence="4">WS_4</strain>
        <strain evidence="5">WS_7</strain>
    </source>
</reference>
<comment type="caution">
    <text evidence="5">The sequence shown here is derived from an EMBL/GenBank/DDBJ whole genome shotgun (WGS) entry which is preliminary data.</text>
</comment>